<evidence type="ECO:0000313" key="9">
    <source>
        <dbReference type="Proteomes" id="UP000265875"/>
    </source>
</evidence>
<feature type="transmembrane region" description="Helical" evidence="7">
    <location>
        <begin position="371"/>
        <end position="391"/>
    </location>
</feature>
<comment type="subcellular location">
    <subcellularLocation>
        <location evidence="1">Cell inner membrane</location>
        <topology evidence="1">Multi-pass membrane protein</topology>
    </subcellularLocation>
</comment>
<evidence type="ECO:0000256" key="2">
    <source>
        <dbReference type="ARBA" id="ARBA00022448"/>
    </source>
</evidence>
<dbReference type="PANTHER" id="PTHR43549">
    <property type="entry name" value="MULTIDRUG RESISTANCE PROTEIN YPNP-RELATED"/>
    <property type="match status" value="1"/>
</dbReference>
<dbReference type="GO" id="GO:0015297">
    <property type="term" value="F:antiporter activity"/>
    <property type="evidence" value="ECO:0007669"/>
    <property type="project" value="InterPro"/>
</dbReference>
<keyword evidence="5 7" id="KW-1133">Transmembrane helix</keyword>
<dbReference type="GO" id="GO:0005886">
    <property type="term" value="C:plasma membrane"/>
    <property type="evidence" value="ECO:0007669"/>
    <property type="project" value="UniProtKB-SubCell"/>
</dbReference>
<keyword evidence="2" id="KW-0813">Transport</keyword>
<dbReference type="PANTHER" id="PTHR43549:SF3">
    <property type="entry name" value="MULTIDRUG RESISTANCE PROTEIN YPNP-RELATED"/>
    <property type="match status" value="1"/>
</dbReference>
<organism evidence="8 9">
    <name type="scientific">Pseudomonas monteilii</name>
    <dbReference type="NCBI Taxonomy" id="76759"/>
    <lineage>
        <taxon>Bacteria</taxon>
        <taxon>Pseudomonadati</taxon>
        <taxon>Pseudomonadota</taxon>
        <taxon>Gammaproteobacteria</taxon>
        <taxon>Pseudomonadales</taxon>
        <taxon>Pseudomonadaceae</taxon>
        <taxon>Pseudomonas</taxon>
    </lineage>
</organism>
<feature type="transmembrane region" description="Helical" evidence="7">
    <location>
        <begin position="327"/>
        <end position="351"/>
    </location>
</feature>
<evidence type="ECO:0000256" key="6">
    <source>
        <dbReference type="ARBA" id="ARBA00023136"/>
    </source>
</evidence>
<feature type="transmembrane region" description="Helical" evidence="7">
    <location>
        <begin position="106"/>
        <end position="127"/>
    </location>
</feature>
<reference evidence="8 9" key="1">
    <citation type="submission" date="2018-08" db="EMBL/GenBank/DDBJ databases">
        <title>Draft genome sequence of the cyanotroph, Pseudomonas monteilii BCN3.</title>
        <authorList>
            <person name="Jones L.B."/>
            <person name="Kunz D.A."/>
        </authorList>
    </citation>
    <scope>NUCLEOTIDE SEQUENCE [LARGE SCALE GENOMIC DNA]</scope>
    <source>
        <strain evidence="8 9">BCN3</strain>
    </source>
</reference>
<evidence type="ECO:0000256" key="1">
    <source>
        <dbReference type="ARBA" id="ARBA00004429"/>
    </source>
</evidence>
<feature type="transmembrane region" description="Helical" evidence="7">
    <location>
        <begin position="429"/>
        <end position="449"/>
    </location>
</feature>
<dbReference type="InterPro" id="IPR052031">
    <property type="entry name" value="Membrane_Transporter-Flippase"/>
</dbReference>
<feature type="transmembrane region" description="Helical" evidence="7">
    <location>
        <begin position="298"/>
        <end position="320"/>
    </location>
</feature>
<feature type="transmembrane region" description="Helical" evidence="7">
    <location>
        <begin position="252"/>
        <end position="278"/>
    </location>
</feature>
<dbReference type="Pfam" id="PF01554">
    <property type="entry name" value="MatE"/>
    <property type="match status" value="2"/>
</dbReference>
<evidence type="ECO:0000256" key="7">
    <source>
        <dbReference type="SAM" id="Phobius"/>
    </source>
</evidence>
<feature type="transmembrane region" description="Helical" evidence="7">
    <location>
        <begin position="206"/>
        <end position="231"/>
    </location>
</feature>
<dbReference type="InterPro" id="IPR002528">
    <property type="entry name" value="MATE_fam"/>
</dbReference>
<feature type="transmembrane region" description="Helical" evidence="7">
    <location>
        <begin position="403"/>
        <end position="423"/>
    </location>
</feature>
<dbReference type="GO" id="GO:0042910">
    <property type="term" value="F:xenobiotic transmembrane transporter activity"/>
    <property type="evidence" value="ECO:0007669"/>
    <property type="project" value="InterPro"/>
</dbReference>
<keyword evidence="4 7" id="KW-0812">Transmembrane</keyword>
<feature type="transmembrane region" description="Helical" evidence="7">
    <location>
        <begin position="36"/>
        <end position="54"/>
    </location>
</feature>
<dbReference type="AlphaFoldDB" id="A0A399M7P8"/>
<dbReference type="EMBL" id="QWLL01000030">
    <property type="protein sequence ID" value="RII77395.1"/>
    <property type="molecule type" value="Genomic_DNA"/>
</dbReference>
<evidence type="ECO:0000313" key="8">
    <source>
        <dbReference type="EMBL" id="RII77395.1"/>
    </source>
</evidence>
<name>A0A399M7P8_9PSED</name>
<sequence length="456" mass="47878">MHVSAAPRSEPADQRILQILQAPILPLLLRMAWPNMLIMLVQAATGLIETWWVAKLGTDELAGMALVFPPYMLMTMISAGAIGGAISSAVARALGAGNQDEANSLLLHAVVINVLLGLACCVVFLLASRPLYQLLGGHGNELETAVLYSNTVFSGVILIWLMNGLSSVIRGTGEMMFPAMVICVGAVLLLPLSPLLIFGYGPVPGLGIVGGGVALIVYFAGGTCAMAWYLLSGRTVLKFRWTSLQLKLLQRILSVGGISTIMSIQTNVVIAGTTALVASVATVEAVAGFGTATRLEYLLVPVVFGIGAPMVALVGVNVGAGKRDRALAIGLTGGFIAFGVTELIGVLAALWPVQWLQLFSNEPQMIEVGTAYLRTVGPVYGFFGLGLSLYFASQGAGRLRWPFISGLVRMIVALAGGWGVLTLTGSLDWLFAAVAVGLLAYGLITFLAVRSGAWFQ</sequence>
<dbReference type="Proteomes" id="UP000265875">
    <property type="component" value="Unassembled WGS sequence"/>
</dbReference>
<evidence type="ECO:0000256" key="3">
    <source>
        <dbReference type="ARBA" id="ARBA00022475"/>
    </source>
</evidence>
<keyword evidence="6 7" id="KW-0472">Membrane</keyword>
<feature type="transmembrane region" description="Helical" evidence="7">
    <location>
        <begin position="147"/>
        <end position="165"/>
    </location>
</feature>
<feature type="transmembrane region" description="Helical" evidence="7">
    <location>
        <begin position="177"/>
        <end position="200"/>
    </location>
</feature>
<proteinExistence type="predicted"/>
<feature type="transmembrane region" description="Helical" evidence="7">
    <location>
        <begin position="74"/>
        <end position="94"/>
    </location>
</feature>
<evidence type="ECO:0000256" key="5">
    <source>
        <dbReference type="ARBA" id="ARBA00022989"/>
    </source>
</evidence>
<comment type="caution">
    <text evidence="8">The sequence shown here is derived from an EMBL/GenBank/DDBJ whole genome shotgun (WGS) entry which is preliminary data.</text>
</comment>
<accession>A0A399M7P8</accession>
<keyword evidence="3" id="KW-1003">Cell membrane</keyword>
<protein>
    <submittedName>
        <fullName evidence="8">MATE family efflux transporter</fullName>
    </submittedName>
</protein>
<gene>
    <name evidence="8" type="ORF">D0894_12365</name>
</gene>
<evidence type="ECO:0000256" key="4">
    <source>
        <dbReference type="ARBA" id="ARBA00022692"/>
    </source>
</evidence>
<dbReference type="PIRSF" id="PIRSF006603">
    <property type="entry name" value="DinF"/>
    <property type="match status" value="1"/>
</dbReference>
<dbReference type="InterPro" id="IPR048279">
    <property type="entry name" value="MdtK-like"/>
</dbReference>